<dbReference type="Proteomes" id="UP000000763">
    <property type="component" value="Chromosome 3"/>
</dbReference>
<feature type="region of interest" description="Disordered" evidence="1">
    <location>
        <begin position="100"/>
        <end position="141"/>
    </location>
</feature>
<feature type="region of interest" description="Disordered" evidence="1">
    <location>
        <begin position="239"/>
        <end position="278"/>
    </location>
</feature>
<proteinExistence type="predicted"/>
<evidence type="ECO:0000313" key="2">
    <source>
        <dbReference type="EMBL" id="AAT81687.1"/>
    </source>
</evidence>
<dbReference type="AlphaFoldDB" id="Q6AU14"/>
<gene>
    <name evidence="2" type="primary">OSJNBb0096H12.25</name>
</gene>
<evidence type="ECO:0000313" key="3">
    <source>
        <dbReference type="Proteomes" id="UP000000763"/>
    </source>
</evidence>
<evidence type="ECO:0000256" key="1">
    <source>
        <dbReference type="SAM" id="MobiDB-lite"/>
    </source>
</evidence>
<reference evidence="3" key="1">
    <citation type="journal article" date="2005" name="Nature">
        <title>The map-based sequence of the rice genome.</title>
        <authorList>
            <consortium name="International rice genome sequencing project (IRGSP)"/>
            <person name="Matsumoto T."/>
            <person name="Wu J."/>
            <person name="Kanamori H."/>
            <person name="Katayose Y."/>
            <person name="Fujisawa M."/>
            <person name="Namiki N."/>
            <person name="Mizuno H."/>
            <person name="Yamamoto K."/>
            <person name="Antonio B.A."/>
            <person name="Baba T."/>
            <person name="Sakata K."/>
            <person name="Nagamura Y."/>
            <person name="Aoki H."/>
            <person name="Arikawa K."/>
            <person name="Arita K."/>
            <person name="Bito T."/>
            <person name="Chiden Y."/>
            <person name="Fujitsuka N."/>
            <person name="Fukunaka R."/>
            <person name="Hamada M."/>
            <person name="Harada C."/>
            <person name="Hayashi A."/>
            <person name="Hijishita S."/>
            <person name="Honda M."/>
            <person name="Hosokawa S."/>
            <person name="Ichikawa Y."/>
            <person name="Idonuma A."/>
            <person name="Iijima M."/>
            <person name="Ikeda M."/>
            <person name="Ikeno M."/>
            <person name="Ito K."/>
            <person name="Ito S."/>
            <person name="Ito T."/>
            <person name="Ito Y."/>
            <person name="Ito Y."/>
            <person name="Iwabuchi A."/>
            <person name="Kamiya K."/>
            <person name="Karasawa W."/>
            <person name="Kurita K."/>
            <person name="Katagiri S."/>
            <person name="Kikuta A."/>
            <person name="Kobayashi H."/>
            <person name="Kobayashi N."/>
            <person name="Machita K."/>
            <person name="Maehara T."/>
            <person name="Masukawa M."/>
            <person name="Mizubayashi T."/>
            <person name="Mukai Y."/>
            <person name="Nagasaki H."/>
            <person name="Nagata Y."/>
            <person name="Naito S."/>
            <person name="Nakashima M."/>
            <person name="Nakama Y."/>
            <person name="Nakamichi Y."/>
            <person name="Nakamura M."/>
            <person name="Meguro A."/>
            <person name="Negishi M."/>
            <person name="Ohta I."/>
            <person name="Ohta T."/>
            <person name="Okamoto M."/>
            <person name="Ono N."/>
            <person name="Saji S."/>
            <person name="Sakaguchi M."/>
            <person name="Sakai K."/>
            <person name="Shibata M."/>
            <person name="Shimokawa T."/>
            <person name="Song J."/>
            <person name="Takazaki Y."/>
            <person name="Terasawa K."/>
            <person name="Tsugane M."/>
            <person name="Tsuji K."/>
            <person name="Ueda S."/>
            <person name="Waki K."/>
            <person name="Yamagata H."/>
            <person name="Yamamoto M."/>
            <person name="Yamamoto S."/>
            <person name="Yamane H."/>
            <person name="Yoshiki S."/>
            <person name="Yoshihara R."/>
            <person name="Yukawa K."/>
            <person name="Zhong H."/>
            <person name="Yano M."/>
            <person name="Yuan Q."/>
            <person name="Ouyang S."/>
            <person name="Liu J."/>
            <person name="Jones K.M."/>
            <person name="Gansberger K."/>
            <person name="Moffat K."/>
            <person name="Hill J."/>
            <person name="Bera J."/>
            <person name="Fadrosh D."/>
            <person name="Jin S."/>
            <person name="Johri S."/>
            <person name="Kim M."/>
            <person name="Overton L."/>
            <person name="Reardon M."/>
            <person name="Tsitrin T."/>
            <person name="Vuong H."/>
            <person name="Weaver B."/>
            <person name="Ciecko A."/>
            <person name="Tallon L."/>
            <person name="Jackson J."/>
            <person name="Pai G."/>
            <person name="Aken S.V."/>
            <person name="Utterback T."/>
            <person name="Reidmuller S."/>
            <person name="Feldblyum T."/>
            <person name="Hsiao J."/>
            <person name="Zismann V."/>
            <person name="Iobst S."/>
            <person name="de Vazeille A.R."/>
            <person name="Buell C.R."/>
            <person name="Ying K."/>
            <person name="Li Y."/>
            <person name="Lu T."/>
            <person name="Huang Y."/>
            <person name="Zhao Q."/>
            <person name="Feng Q."/>
            <person name="Zhang L."/>
            <person name="Zhu J."/>
            <person name="Weng Q."/>
            <person name="Mu J."/>
            <person name="Lu Y."/>
            <person name="Fan D."/>
            <person name="Liu Y."/>
            <person name="Guan J."/>
            <person name="Zhang Y."/>
            <person name="Yu S."/>
            <person name="Liu X."/>
            <person name="Zhang Y."/>
            <person name="Hong G."/>
            <person name="Han B."/>
            <person name="Choisne N."/>
            <person name="Demange N."/>
            <person name="Orjeda G."/>
            <person name="Samain S."/>
            <person name="Cattolico L."/>
            <person name="Pelletier E."/>
            <person name="Couloux A."/>
            <person name="Segurens B."/>
            <person name="Wincker P."/>
            <person name="D'Hont A."/>
            <person name="Scarpelli C."/>
            <person name="Weissenbach J."/>
            <person name="Salanoubat M."/>
            <person name="Quetier F."/>
            <person name="Yu Y."/>
            <person name="Kim H.R."/>
            <person name="Rambo T."/>
            <person name="Currie J."/>
            <person name="Collura K."/>
            <person name="Luo M."/>
            <person name="Yang T."/>
            <person name="Ammiraju J.S.S."/>
            <person name="Engler F."/>
            <person name="Soderlund C."/>
            <person name="Wing R.A."/>
            <person name="Palmer L.E."/>
            <person name="de la Bastide M."/>
            <person name="Spiegel L."/>
            <person name="Nascimento L."/>
            <person name="Zutavern T."/>
            <person name="O'Shaughnessy A."/>
            <person name="Dike S."/>
            <person name="Dedhia N."/>
            <person name="Preston R."/>
            <person name="Balija V."/>
            <person name="McCombie W.R."/>
            <person name="Chow T."/>
            <person name="Chen H."/>
            <person name="Chung M."/>
            <person name="Chen C."/>
            <person name="Shaw J."/>
            <person name="Wu H."/>
            <person name="Hsiao K."/>
            <person name="Chao Y."/>
            <person name="Chu M."/>
            <person name="Cheng C."/>
            <person name="Hour A."/>
            <person name="Lee P."/>
            <person name="Lin S."/>
            <person name="Lin Y."/>
            <person name="Liou J."/>
            <person name="Liu S."/>
            <person name="Hsing Y."/>
            <person name="Raghuvanshi S."/>
            <person name="Mohanty A."/>
            <person name="Bharti A.K."/>
            <person name="Gaur A."/>
            <person name="Gupta V."/>
            <person name="Kumar D."/>
            <person name="Ravi V."/>
            <person name="Vij S."/>
            <person name="Kapur A."/>
            <person name="Khurana P."/>
            <person name="Khurana P."/>
            <person name="Khurana J.P."/>
            <person name="Tyagi A.K."/>
            <person name="Gaikwad K."/>
            <person name="Singh A."/>
            <person name="Dalal V."/>
            <person name="Srivastava S."/>
            <person name="Dixit A."/>
            <person name="Pal A.K."/>
            <person name="Ghazi I.A."/>
            <person name="Yadav M."/>
            <person name="Pandit A."/>
            <person name="Bhargava A."/>
            <person name="Sureshbabu K."/>
            <person name="Batra K."/>
            <person name="Sharma T.R."/>
            <person name="Mohapatra T."/>
            <person name="Singh N.K."/>
            <person name="Messing J."/>
            <person name="Nelson A.B."/>
            <person name="Fuks G."/>
            <person name="Kavchok S."/>
            <person name="Keizer G."/>
            <person name="Linton E."/>
            <person name="Llaca V."/>
            <person name="Song R."/>
            <person name="Tanyolac B."/>
            <person name="Young S."/>
            <person name="Ho-Il K."/>
            <person name="Hahn J.H."/>
            <person name="Sangsakoo G."/>
            <person name="Vanavichit A."/>
            <person name="de Mattos Luiz.A.T."/>
            <person name="Zimmer P.D."/>
            <person name="Malone G."/>
            <person name="Dellagostin O."/>
            <person name="de Oliveira A.C."/>
            <person name="Bevan M."/>
            <person name="Bancroft I."/>
            <person name="Minx P."/>
            <person name="Cordum H."/>
            <person name="Wilson R."/>
            <person name="Cheng Z."/>
            <person name="Jin W."/>
            <person name="Jiang J."/>
            <person name="Leong S.A."/>
            <person name="Iwama H."/>
            <person name="Gojobori T."/>
            <person name="Itoh T."/>
            <person name="Niimura Y."/>
            <person name="Fujii Y."/>
            <person name="Habara T."/>
            <person name="Sakai H."/>
            <person name="Sato Y."/>
            <person name="Wilson G."/>
            <person name="Kumar K."/>
            <person name="McCouch S."/>
            <person name="Juretic N."/>
            <person name="Hoen D."/>
            <person name="Wright S."/>
            <person name="Bruskiewich R."/>
            <person name="Bureau T."/>
            <person name="Miyao A."/>
            <person name="Hirochika H."/>
            <person name="Nishikawa T."/>
            <person name="Kadowaki K."/>
            <person name="Sugiura M."/>
            <person name="Burr B."/>
            <person name="Sasaki T."/>
        </authorList>
    </citation>
    <scope>NUCLEOTIDE SEQUENCE [LARGE SCALE GENOMIC DNA]</scope>
    <source>
        <strain evidence="3">cv. Nipponbare</strain>
    </source>
</reference>
<dbReference type="EMBL" id="AC135227">
    <property type="protein sequence ID" value="AAT81687.1"/>
    <property type="molecule type" value="Genomic_DNA"/>
</dbReference>
<sequence>MAQKYKRTDIWEDHERPESHDAGVGDGRFWARERRFCDLQGAATQLPWLAAAQAAAVRLATAAMTAVVPANSGERGGHGEHQWSKGSMVVVAARPWAAWSGGAPCSRRRPNRAAMPGGDAGDTPASDWIGKERGKGERRRYGGGKLEVSRRHSFVVRPRASGNCPKCPPTVIGMQSWTSTPKPGSNGARIGLAEPGGSANLGWPNPAQFRLVASSIALLHGIGLHDHIVRMNAKAVATQSVSAQEPAKKKTSTGPAPSKKAKTPGSILMLPPWESDKL</sequence>
<accession>Q6AU14</accession>
<reference evidence="3" key="2">
    <citation type="journal article" date="2008" name="Nucleic Acids Res.">
        <title>The rice annotation project database (RAP-DB): 2008 update.</title>
        <authorList>
            <consortium name="The rice annotation project (RAP)"/>
        </authorList>
    </citation>
    <scope>GENOME REANNOTATION</scope>
    <source>
        <strain evidence="3">cv. Nipponbare</strain>
    </source>
</reference>
<name>Q6AU14_ORYSJ</name>
<organism evidence="2 3">
    <name type="scientific">Oryza sativa subsp. japonica</name>
    <name type="common">Rice</name>
    <dbReference type="NCBI Taxonomy" id="39947"/>
    <lineage>
        <taxon>Eukaryota</taxon>
        <taxon>Viridiplantae</taxon>
        <taxon>Streptophyta</taxon>
        <taxon>Embryophyta</taxon>
        <taxon>Tracheophyta</taxon>
        <taxon>Spermatophyta</taxon>
        <taxon>Magnoliopsida</taxon>
        <taxon>Liliopsida</taxon>
        <taxon>Poales</taxon>
        <taxon>Poaceae</taxon>
        <taxon>BOP clade</taxon>
        <taxon>Oryzoideae</taxon>
        <taxon>Oryzeae</taxon>
        <taxon>Oryzinae</taxon>
        <taxon>Oryza</taxon>
        <taxon>Oryza sativa</taxon>
    </lineage>
</organism>
<protein>
    <submittedName>
        <fullName evidence="2">Uncharacterized protein</fullName>
    </submittedName>
</protein>